<reference evidence="2 3" key="2">
    <citation type="submission" date="2020-06" db="EMBL/GenBank/DDBJ databases">
        <title>Ramlibacter rhizophilus sp. nov., isolated from rhizosphere soil of national flower Mugunghwa from South Korea.</title>
        <authorList>
            <person name="Zheng-Fei Y."/>
            <person name="Huan T."/>
        </authorList>
    </citation>
    <scope>NUCLEOTIDE SEQUENCE [LARGE SCALE GENOMIC DNA]</scope>
    <source>
        <strain evidence="2 3">B156</strain>
    </source>
</reference>
<feature type="domain" description="Chalcone isomerase" evidence="1">
    <location>
        <begin position="92"/>
        <end position="195"/>
    </location>
</feature>
<accession>A0A849KED1</accession>
<dbReference type="Proteomes" id="UP000552954">
    <property type="component" value="Unassembled WGS sequence"/>
</dbReference>
<organism evidence="2 3">
    <name type="scientific">Ramlibacter montanisoli</name>
    <dbReference type="NCBI Taxonomy" id="2732512"/>
    <lineage>
        <taxon>Bacteria</taxon>
        <taxon>Pseudomonadati</taxon>
        <taxon>Pseudomonadota</taxon>
        <taxon>Betaproteobacteria</taxon>
        <taxon>Burkholderiales</taxon>
        <taxon>Comamonadaceae</taxon>
        <taxon>Ramlibacter</taxon>
    </lineage>
</organism>
<dbReference type="Pfam" id="PF16036">
    <property type="entry name" value="Chalcone_3"/>
    <property type="match status" value="1"/>
</dbReference>
<comment type="caution">
    <text evidence="2">The sequence shown here is derived from an EMBL/GenBank/DDBJ whole genome shotgun (WGS) entry which is preliminary data.</text>
</comment>
<name>A0A849KED1_9BURK</name>
<evidence type="ECO:0000313" key="2">
    <source>
        <dbReference type="EMBL" id="NNU44894.1"/>
    </source>
</evidence>
<protein>
    <recommendedName>
        <fullName evidence="1">Chalcone isomerase domain-containing protein</fullName>
    </recommendedName>
</protein>
<evidence type="ECO:0000313" key="3">
    <source>
        <dbReference type="Proteomes" id="UP000552954"/>
    </source>
</evidence>
<dbReference type="InterPro" id="IPR016087">
    <property type="entry name" value="Chalcone_isomerase"/>
</dbReference>
<sequence>MGVLPGLLRGGLRRTQHRRGAVHAAARLSAAVLALSLAAPPAAGSPQLREWAPALQPAGSGRLTWFGFSAYDARLWVEPGFRHGRFAQHVLALELTYARAFSARQIAERSIEEMRRAGPLAPGDAARWQDELRRLLPDVQAGDRILGLHRPGRGALFLVNGRPAGEIAEPGFSARFFGIWLDPATSAPALREALLADTPP</sequence>
<dbReference type="AlphaFoldDB" id="A0A849KED1"/>
<evidence type="ECO:0000259" key="1">
    <source>
        <dbReference type="Pfam" id="PF16036"/>
    </source>
</evidence>
<dbReference type="EMBL" id="JABFCS010000001">
    <property type="protein sequence ID" value="NNU44894.1"/>
    <property type="molecule type" value="Genomic_DNA"/>
</dbReference>
<keyword evidence="3" id="KW-1185">Reference proteome</keyword>
<gene>
    <name evidence="2" type="ORF">HK415_19605</name>
</gene>
<proteinExistence type="predicted"/>
<reference evidence="2 3" key="1">
    <citation type="submission" date="2020-05" db="EMBL/GenBank/DDBJ databases">
        <authorList>
            <person name="Khan S.A."/>
            <person name="Jeon C.O."/>
            <person name="Chun B.H."/>
        </authorList>
    </citation>
    <scope>NUCLEOTIDE SEQUENCE [LARGE SCALE GENOMIC DNA]</scope>
    <source>
        <strain evidence="2 3">B156</strain>
    </source>
</reference>